<sequence>MNASVHIFKLVLENHISQQLNVVSNILNEQLLLVYGLRNLINYTQKGIFDIKFISINEQMVEIFTKLFLKINSFISKSF</sequence>
<feature type="non-terminal residue" evidence="1">
    <location>
        <position position="1"/>
    </location>
</feature>
<name>A0A371H4R7_MUCPR</name>
<proteinExistence type="predicted"/>
<comment type="caution">
    <text evidence="1">The sequence shown here is derived from an EMBL/GenBank/DDBJ whole genome shotgun (WGS) entry which is preliminary data.</text>
</comment>
<dbReference type="EMBL" id="QJKJ01003574">
    <property type="protein sequence ID" value="RDX97789.1"/>
    <property type="molecule type" value="Genomic_DNA"/>
</dbReference>
<dbReference type="AlphaFoldDB" id="A0A371H4R7"/>
<protein>
    <submittedName>
        <fullName evidence="1">Uncharacterized protein</fullName>
    </submittedName>
</protein>
<dbReference type="Proteomes" id="UP000257109">
    <property type="component" value="Unassembled WGS sequence"/>
</dbReference>
<gene>
    <name evidence="1" type="ORF">CR513_19410</name>
</gene>
<reference evidence="1" key="1">
    <citation type="submission" date="2018-05" db="EMBL/GenBank/DDBJ databases">
        <title>Draft genome of Mucuna pruriens seed.</title>
        <authorList>
            <person name="Nnadi N.E."/>
            <person name="Vos R."/>
            <person name="Hasami M.H."/>
            <person name="Devisetty U.K."/>
            <person name="Aguiy J.C."/>
        </authorList>
    </citation>
    <scope>NUCLEOTIDE SEQUENCE [LARGE SCALE GENOMIC DNA]</scope>
    <source>
        <strain evidence="1">JCA_2017</strain>
    </source>
</reference>
<organism evidence="1 2">
    <name type="scientific">Mucuna pruriens</name>
    <name type="common">Velvet bean</name>
    <name type="synonym">Dolichos pruriens</name>
    <dbReference type="NCBI Taxonomy" id="157652"/>
    <lineage>
        <taxon>Eukaryota</taxon>
        <taxon>Viridiplantae</taxon>
        <taxon>Streptophyta</taxon>
        <taxon>Embryophyta</taxon>
        <taxon>Tracheophyta</taxon>
        <taxon>Spermatophyta</taxon>
        <taxon>Magnoliopsida</taxon>
        <taxon>eudicotyledons</taxon>
        <taxon>Gunneridae</taxon>
        <taxon>Pentapetalae</taxon>
        <taxon>rosids</taxon>
        <taxon>fabids</taxon>
        <taxon>Fabales</taxon>
        <taxon>Fabaceae</taxon>
        <taxon>Papilionoideae</taxon>
        <taxon>50 kb inversion clade</taxon>
        <taxon>NPAAA clade</taxon>
        <taxon>indigoferoid/millettioid clade</taxon>
        <taxon>Phaseoleae</taxon>
        <taxon>Mucuna</taxon>
    </lineage>
</organism>
<keyword evidence="2" id="KW-1185">Reference proteome</keyword>
<evidence type="ECO:0000313" key="1">
    <source>
        <dbReference type="EMBL" id="RDX97789.1"/>
    </source>
</evidence>
<evidence type="ECO:0000313" key="2">
    <source>
        <dbReference type="Proteomes" id="UP000257109"/>
    </source>
</evidence>
<accession>A0A371H4R7</accession>